<dbReference type="GO" id="GO:0031992">
    <property type="term" value="F:energy transducer activity"/>
    <property type="evidence" value="ECO:0007669"/>
    <property type="project" value="TreeGrafter"/>
</dbReference>
<dbReference type="SUPFAM" id="SSF74653">
    <property type="entry name" value="TolA/TonB C-terminal domain"/>
    <property type="match status" value="1"/>
</dbReference>
<evidence type="ECO:0000256" key="8">
    <source>
        <dbReference type="ARBA" id="ARBA00022989"/>
    </source>
</evidence>
<dbReference type="NCBIfam" id="TIGR01352">
    <property type="entry name" value="tonB_Cterm"/>
    <property type="match status" value="1"/>
</dbReference>
<evidence type="ECO:0000256" key="9">
    <source>
        <dbReference type="ARBA" id="ARBA00023136"/>
    </source>
</evidence>
<evidence type="ECO:0000256" key="2">
    <source>
        <dbReference type="ARBA" id="ARBA00006555"/>
    </source>
</evidence>
<dbReference type="InterPro" id="IPR051045">
    <property type="entry name" value="TonB-dependent_transducer"/>
</dbReference>
<gene>
    <name evidence="13" type="ORF">DVS81_05270</name>
</gene>
<keyword evidence="5" id="KW-0997">Cell inner membrane</keyword>
<dbReference type="PANTHER" id="PTHR33446">
    <property type="entry name" value="PROTEIN TONB-RELATED"/>
    <property type="match status" value="1"/>
</dbReference>
<evidence type="ECO:0000313" key="14">
    <source>
        <dbReference type="Proteomes" id="UP000253831"/>
    </source>
</evidence>
<accession>A0A369XN39</accession>
<dbReference type="InterPro" id="IPR006260">
    <property type="entry name" value="TonB/TolA_C"/>
</dbReference>
<evidence type="ECO:0000313" key="13">
    <source>
        <dbReference type="EMBL" id="RDE51571.1"/>
    </source>
</evidence>
<protein>
    <submittedName>
        <fullName evidence="13">TonB family protein</fullName>
    </submittedName>
</protein>
<evidence type="ECO:0000256" key="4">
    <source>
        <dbReference type="ARBA" id="ARBA00022475"/>
    </source>
</evidence>
<proteinExistence type="inferred from homology"/>
<evidence type="ECO:0000256" key="11">
    <source>
        <dbReference type="SAM" id="Phobius"/>
    </source>
</evidence>
<dbReference type="GO" id="GO:0098797">
    <property type="term" value="C:plasma membrane protein complex"/>
    <property type="evidence" value="ECO:0007669"/>
    <property type="project" value="TreeGrafter"/>
</dbReference>
<feature type="domain" description="TonB C-terminal" evidence="12">
    <location>
        <begin position="232"/>
        <end position="287"/>
    </location>
</feature>
<dbReference type="PANTHER" id="PTHR33446:SF11">
    <property type="entry name" value="TONB3"/>
    <property type="match status" value="1"/>
</dbReference>
<keyword evidence="9 11" id="KW-0472">Membrane</keyword>
<comment type="caution">
    <text evidence="13">The sequence shown here is derived from an EMBL/GenBank/DDBJ whole genome shotgun (WGS) entry which is preliminary data.</text>
</comment>
<dbReference type="AlphaFoldDB" id="A0A369XN39"/>
<evidence type="ECO:0000259" key="12">
    <source>
        <dbReference type="Pfam" id="PF03544"/>
    </source>
</evidence>
<keyword evidence="8 11" id="KW-1133">Transmembrane helix</keyword>
<feature type="compositionally biased region" description="Basic and acidic residues" evidence="10">
    <location>
        <begin position="119"/>
        <end position="128"/>
    </location>
</feature>
<dbReference type="Proteomes" id="UP000253831">
    <property type="component" value="Unassembled WGS sequence"/>
</dbReference>
<dbReference type="EMBL" id="QPGA01000006">
    <property type="protein sequence ID" value="RDE51571.1"/>
    <property type="molecule type" value="Genomic_DNA"/>
</dbReference>
<keyword evidence="7" id="KW-0653">Protein transport</keyword>
<dbReference type="GO" id="GO:0015031">
    <property type="term" value="P:protein transport"/>
    <property type="evidence" value="ECO:0007669"/>
    <property type="project" value="UniProtKB-KW"/>
</dbReference>
<sequence length="318" mass="35550">MSRRCLRRVSQLPTTTSWRRSIEVNAVLRDRYQSPLAAGRLWLAVAVSLLLHGGLLAVHFSFPDASRAFQERALDIILVNSRSPRKPADAQVLAQANLDGGGNTEQEHRATTPLPPAPRHQDGDDLEQSQRRIQELEAHQQRLAAKARSRTLVAPTPDKEEQLAPTPAPSVSGRDLAHSALAMARLEGAIDKKLNDYNQRPRKTFIGTRASEYRFAQYIEAWRSKVERVGTLNYPEEARGKLYGKLVMTVSIKSDGSLVRIEINRSSGHQILDDAARRIVTMAAPYGDFPPAIREDTDILVFTRSLRFTQSDSLESKK</sequence>
<keyword evidence="6 11" id="KW-0812">Transmembrane</keyword>
<comment type="subcellular location">
    <subcellularLocation>
        <location evidence="1">Cell inner membrane</location>
        <topology evidence="1">Single-pass membrane protein</topology>
        <orientation evidence="1">Periplasmic side</orientation>
    </subcellularLocation>
</comment>
<name>A0A369XN39_9PROT</name>
<comment type="similarity">
    <text evidence="2">Belongs to the TonB family.</text>
</comment>
<keyword evidence="3" id="KW-0813">Transport</keyword>
<evidence type="ECO:0000256" key="1">
    <source>
        <dbReference type="ARBA" id="ARBA00004383"/>
    </source>
</evidence>
<evidence type="ECO:0000256" key="5">
    <source>
        <dbReference type="ARBA" id="ARBA00022519"/>
    </source>
</evidence>
<dbReference type="Pfam" id="PF03544">
    <property type="entry name" value="TonB_C"/>
    <property type="match status" value="1"/>
</dbReference>
<evidence type="ECO:0000256" key="7">
    <source>
        <dbReference type="ARBA" id="ARBA00022927"/>
    </source>
</evidence>
<dbReference type="Gene3D" id="3.30.1150.10">
    <property type="match status" value="1"/>
</dbReference>
<evidence type="ECO:0000256" key="10">
    <source>
        <dbReference type="SAM" id="MobiDB-lite"/>
    </source>
</evidence>
<feature type="region of interest" description="Disordered" evidence="10">
    <location>
        <begin position="99"/>
        <end position="128"/>
    </location>
</feature>
<feature type="region of interest" description="Disordered" evidence="10">
    <location>
        <begin position="140"/>
        <end position="173"/>
    </location>
</feature>
<dbReference type="InterPro" id="IPR037682">
    <property type="entry name" value="TonB_C"/>
</dbReference>
<evidence type="ECO:0000256" key="6">
    <source>
        <dbReference type="ARBA" id="ARBA00022692"/>
    </source>
</evidence>
<evidence type="ECO:0000256" key="3">
    <source>
        <dbReference type="ARBA" id="ARBA00022448"/>
    </source>
</evidence>
<dbReference type="GO" id="GO:0055085">
    <property type="term" value="P:transmembrane transport"/>
    <property type="evidence" value="ECO:0007669"/>
    <property type="project" value="InterPro"/>
</dbReference>
<keyword evidence="4" id="KW-1003">Cell membrane</keyword>
<organism evidence="13 14">
    <name type="scientific">Candidatus Accumulibacter meliphilus</name>
    <dbReference type="NCBI Taxonomy" id="2211374"/>
    <lineage>
        <taxon>Bacteria</taxon>
        <taxon>Pseudomonadati</taxon>
        <taxon>Pseudomonadota</taxon>
        <taxon>Betaproteobacteria</taxon>
        <taxon>Candidatus Accumulibacter</taxon>
    </lineage>
</organism>
<feature type="transmembrane region" description="Helical" evidence="11">
    <location>
        <begin position="41"/>
        <end position="62"/>
    </location>
</feature>
<reference evidence="13 14" key="1">
    <citation type="submission" date="2018-05" db="EMBL/GenBank/DDBJ databases">
        <title>Integrated omic analyses show evidence that a Ca. Accumulibacter phosphatis strain performs denitrification under micro-aerobic conditions.</title>
        <authorList>
            <person name="Camejo P.Y."/>
            <person name="Katherine M.D."/>
            <person name="Daniel N.R."/>
        </authorList>
    </citation>
    <scope>NUCLEOTIDE SEQUENCE [LARGE SCALE GENOMIC DNA]</scope>
    <source>
        <strain evidence="13">UW-LDO-IC</strain>
    </source>
</reference>